<gene>
    <name evidence="5" type="primary">dnaG_1</name>
    <name evidence="5" type="ORF">ERS852569_01252</name>
</gene>
<accession>A0A174S8H4</accession>
<protein>
    <submittedName>
        <fullName evidence="5">DNA primase</fullName>
        <ecNumber evidence="5">2.7.7.-</ecNumber>
    </submittedName>
</protein>
<evidence type="ECO:0000256" key="2">
    <source>
        <dbReference type="ARBA" id="ARBA00022771"/>
    </source>
</evidence>
<dbReference type="GO" id="GO:0003677">
    <property type="term" value="F:DNA binding"/>
    <property type="evidence" value="ECO:0007669"/>
    <property type="project" value="InterPro"/>
</dbReference>
<name>A0A174S8H4_9FIRM</name>
<evidence type="ECO:0000256" key="3">
    <source>
        <dbReference type="ARBA" id="ARBA00022833"/>
    </source>
</evidence>
<dbReference type="AlphaFoldDB" id="A0A174S8H4"/>
<reference evidence="5 6" key="1">
    <citation type="submission" date="2015-09" db="EMBL/GenBank/DDBJ databases">
        <authorList>
            <consortium name="Pathogen Informatics"/>
        </authorList>
    </citation>
    <scope>NUCLEOTIDE SEQUENCE [LARGE SCALE GENOMIC DNA]</scope>
    <source>
        <strain evidence="5 6">2789STDY5834957</strain>
    </source>
</reference>
<evidence type="ECO:0000313" key="6">
    <source>
        <dbReference type="Proteomes" id="UP000095762"/>
    </source>
</evidence>
<sequence length="186" mass="21925">MNIFSEVKEYLTARQVAENYGLQVRRNGLACCPFHDDKHPSMKIDKNYHCFACGVGGDAIDYVSRMFDLSQYEAALKIVEDFRLPIEIKGNKELSEQDRERIRRERTERERLIHIREHFDRWCNHSIESLRDSLSLIEQMSIFLNGKPPDIIFSEDYAQMLQAEPIMNYWLDILCMGSTEDKQELL</sequence>
<keyword evidence="2" id="KW-0863">Zinc-finger</keyword>
<dbReference type="GO" id="GO:0008270">
    <property type="term" value="F:zinc ion binding"/>
    <property type="evidence" value="ECO:0007669"/>
    <property type="project" value="UniProtKB-KW"/>
</dbReference>
<dbReference type="SUPFAM" id="SSF57783">
    <property type="entry name" value="Zinc beta-ribbon"/>
    <property type="match status" value="1"/>
</dbReference>
<dbReference type="SMART" id="SM00400">
    <property type="entry name" value="ZnF_CHCC"/>
    <property type="match status" value="1"/>
</dbReference>
<dbReference type="EC" id="2.7.7.-" evidence="5"/>
<feature type="domain" description="Zinc finger CHC2-type" evidence="4">
    <location>
        <begin position="29"/>
        <end position="79"/>
    </location>
</feature>
<dbReference type="PANTHER" id="PTHR30313">
    <property type="entry name" value="DNA PRIMASE"/>
    <property type="match status" value="1"/>
</dbReference>
<dbReference type="GO" id="GO:0006269">
    <property type="term" value="P:DNA replication, synthesis of primer"/>
    <property type="evidence" value="ECO:0007669"/>
    <property type="project" value="TreeGrafter"/>
</dbReference>
<dbReference type="InterPro" id="IPR050219">
    <property type="entry name" value="DnaG_primase"/>
</dbReference>
<evidence type="ECO:0000313" key="5">
    <source>
        <dbReference type="EMBL" id="CUP92631.1"/>
    </source>
</evidence>
<proteinExistence type="predicted"/>
<keyword evidence="3" id="KW-0862">Zinc</keyword>
<evidence type="ECO:0000259" key="4">
    <source>
        <dbReference type="SMART" id="SM00400"/>
    </source>
</evidence>
<dbReference type="InterPro" id="IPR036977">
    <property type="entry name" value="DNA_primase_Znf_CHC2"/>
</dbReference>
<dbReference type="Proteomes" id="UP000095762">
    <property type="component" value="Unassembled WGS sequence"/>
</dbReference>
<dbReference type="InterPro" id="IPR002694">
    <property type="entry name" value="Znf_CHC2"/>
</dbReference>
<dbReference type="GO" id="GO:0003899">
    <property type="term" value="F:DNA-directed RNA polymerase activity"/>
    <property type="evidence" value="ECO:0007669"/>
    <property type="project" value="InterPro"/>
</dbReference>
<dbReference type="RefSeq" id="WP_055059694.1">
    <property type="nucleotide sequence ID" value="NZ_CZBP01000008.1"/>
</dbReference>
<keyword evidence="1" id="KW-0479">Metal-binding</keyword>
<keyword evidence="5" id="KW-0808">Transferase</keyword>
<dbReference type="Pfam" id="PF01807">
    <property type="entry name" value="Zn_ribbon_DnaG"/>
    <property type="match status" value="1"/>
</dbReference>
<dbReference type="GO" id="GO:0005737">
    <property type="term" value="C:cytoplasm"/>
    <property type="evidence" value="ECO:0007669"/>
    <property type="project" value="TreeGrafter"/>
</dbReference>
<dbReference type="Gene3D" id="3.90.580.10">
    <property type="entry name" value="Zinc finger, CHC2-type domain"/>
    <property type="match status" value="1"/>
</dbReference>
<evidence type="ECO:0000256" key="1">
    <source>
        <dbReference type="ARBA" id="ARBA00022723"/>
    </source>
</evidence>
<keyword evidence="5" id="KW-0548">Nucleotidyltransferase</keyword>
<dbReference type="EMBL" id="CZBP01000008">
    <property type="protein sequence ID" value="CUP92631.1"/>
    <property type="molecule type" value="Genomic_DNA"/>
</dbReference>
<organism evidence="5 6">
    <name type="scientific">Blautia obeum</name>
    <dbReference type="NCBI Taxonomy" id="40520"/>
    <lineage>
        <taxon>Bacteria</taxon>
        <taxon>Bacillati</taxon>
        <taxon>Bacillota</taxon>
        <taxon>Clostridia</taxon>
        <taxon>Lachnospirales</taxon>
        <taxon>Lachnospiraceae</taxon>
        <taxon>Blautia</taxon>
    </lineage>
</organism>
<dbReference type="PANTHER" id="PTHR30313:SF2">
    <property type="entry name" value="DNA PRIMASE"/>
    <property type="match status" value="1"/>
</dbReference>